<dbReference type="KEGG" id="tcq:TIRI35C_1849"/>
<proteinExistence type="predicted"/>
<evidence type="ECO:0000313" key="2">
    <source>
        <dbReference type="EMBL" id="CAD5245003.1"/>
    </source>
</evidence>
<organism evidence="2 3">
    <name type="scientific">Thermococcus camini</name>
    <dbReference type="NCBI Taxonomy" id="2016373"/>
    <lineage>
        <taxon>Archaea</taxon>
        <taxon>Methanobacteriati</taxon>
        <taxon>Methanobacteriota</taxon>
        <taxon>Thermococci</taxon>
        <taxon>Thermococcales</taxon>
        <taxon>Thermococcaceae</taxon>
        <taxon>Thermococcus</taxon>
    </lineage>
</organism>
<sequence length="186" mass="21159">MSKGHVYVLGVAIIVVILTIASQVPMTLEPHLSKVSYTDSENPASWVGRDESLRANFSGHFYVVITRSFDKIRLWITPREGARTLYIRVVVKREFLNALYLEVEPPWYGKVEISREKDPEGMTYLIQVKDLGEAGEGTYELTFLDRAPEERLLMWVTVEVQDGLFKYKGTLSTVVLEPFMPPNCTG</sequence>
<dbReference type="Proteomes" id="UP000516304">
    <property type="component" value="Chromosome TIRI35C"/>
</dbReference>
<feature type="transmembrane region" description="Helical" evidence="1">
    <location>
        <begin position="6"/>
        <end position="24"/>
    </location>
</feature>
<reference evidence="2 3" key="1">
    <citation type="submission" date="2020-09" db="EMBL/GenBank/DDBJ databases">
        <authorList>
            <person name="Courtine D."/>
        </authorList>
    </citation>
    <scope>NUCLEOTIDE SEQUENCE [LARGE SCALE GENOMIC DNA]</scope>
    <source>
        <strain evidence="2 3">IRI35c</strain>
    </source>
</reference>
<evidence type="ECO:0000313" key="3">
    <source>
        <dbReference type="Proteomes" id="UP000516304"/>
    </source>
</evidence>
<keyword evidence="3" id="KW-1185">Reference proteome</keyword>
<keyword evidence="1" id="KW-0472">Membrane</keyword>
<gene>
    <name evidence="2" type="ORF">TIRI35C_1849</name>
</gene>
<keyword evidence="1" id="KW-0812">Transmembrane</keyword>
<accession>A0A7G2DBP5</accession>
<dbReference type="EMBL" id="LR881183">
    <property type="protein sequence ID" value="CAD5245003.1"/>
    <property type="molecule type" value="Genomic_DNA"/>
</dbReference>
<name>A0A7G2DBP5_9EURY</name>
<protein>
    <submittedName>
        <fullName evidence="2">Uncharacterized protein</fullName>
    </submittedName>
</protein>
<evidence type="ECO:0000256" key="1">
    <source>
        <dbReference type="SAM" id="Phobius"/>
    </source>
</evidence>
<keyword evidence="1" id="KW-1133">Transmembrane helix</keyword>
<dbReference type="AlphaFoldDB" id="A0A7G2DBP5"/>